<feature type="domain" description="ATPase BadF/BadG/BcrA/BcrD type" evidence="1">
    <location>
        <begin position="9"/>
        <end position="254"/>
    </location>
</feature>
<organism evidence="2 3">
    <name type="scientific">Marivita geojedonensis</name>
    <dbReference type="NCBI Taxonomy" id="1123756"/>
    <lineage>
        <taxon>Bacteria</taxon>
        <taxon>Pseudomonadati</taxon>
        <taxon>Pseudomonadota</taxon>
        <taxon>Alphaproteobacteria</taxon>
        <taxon>Rhodobacterales</taxon>
        <taxon>Roseobacteraceae</taxon>
        <taxon>Marivita</taxon>
    </lineage>
</organism>
<name>A0A1X4NL23_9RHOB</name>
<proteinExistence type="predicted"/>
<evidence type="ECO:0000259" key="1">
    <source>
        <dbReference type="Pfam" id="PF01869"/>
    </source>
</evidence>
<dbReference type="InterPro" id="IPR052519">
    <property type="entry name" value="Euk-type_GlcNAc_Kinase"/>
</dbReference>
<dbReference type="PANTHER" id="PTHR43190:SF3">
    <property type="entry name" value="N-ACETYL-D-GLUCOSAMINE KINASE"/>
    <property type="match status" value="1"/>
</dbReference>
<accession>A0A1X4NL23</accession>
<dbReference type="EMBL" id="JFKC01000008">
    <property type="protein sequence ID" value="OSQ50903.1"/>
    <property type="molecule type" value="Genomic_DNA"/>
</dbReference>
<dbReference type="AlphaFoldDB" id="A0A1X4NL23"/>
<dbReference type="SUPFAM" id="SSF53067">
    <property type="entry name" value="Actin-like ATPase domain"/>
    <property type="match status" value="2"/>
</dbReference>
<dbReference type="Pfam" id="PF01869">
    <property type="entry name" value="BcrAD_BadFG"/>
    <property type="match status" value="1"/>
</dbReference>
<dbReference type="CDD" id="cd24082">
    <property type="entry name" value="ASKHA_NBD_GspK-like"/>
    <property type="match status" value="1"/>
</dbReference>
<dbReference type="Proteomes" id="UP000193926">
    <property type="component" value="Unassembled WGS sequence"/>
</dbReference>
<dbReference type="InterPro" id="IPR002731">
    <property type="entry name" value="ATPase_BadF"/>
</dbReference>
<comment type="caution">
    <text evidence="2">The sequence shown here is derived from an EMBL/GenBank/DDBJ whole genome shotgun (WGS) entry which is preliminary data.</text>
</comment>
<keyword evidence="3" id="KW-1185">Reference proteome</keyword>
<dbReference type="InterPro" id="IPR043129">
    <property type="entry name" value="ATPase_NBD"/>
</dbReference>
<dbReference type="STRING" id="1123756.MGEO_10735"/>
<dbReference type="RefSeq" id="WP_085637082.1">
    <property type="nucleotide sequence ID" value="NZ_JFKC01000008.1"/>
</dbReference>
<dbReference type="Gene3D" id="3.30.420.40">
    <property type="match status" value="2"/>
</dbReference>
<sequence>MTSVSEIVIGIDGGGTGCRVSIVDADGRVLGAARGGAANFTSDPVSTKRNITLAVHEAAAKAGLGSDDLMRASVHAGVAGVLSTSDAEAIAHALPFHSCTVTDDQVTTVAGALGGRTGVVISIGTGSFVAFATNEGTRFIGGWGLQLGDQASGAWLGRAALQRCALAQDGLVEPSDLTNRLMSRLGPKPRDVIAFARNASASDFAALAPDVLDAADAGDINGRHVVQDALAYLEVCLDRISLAKDDIICLTGGLGPRFAAWLRPRTQAEIVPPAGTALDGAIWLAREKYKEWKCNS</sequence>
<evidence type="ECO:0000313" key="2">
    <source>
        <dbReference type="EMBL" id="OSQ50903.1"/>
    </source>
</evidence>
<gene>
    <name evidence="2" type="ORF">MGEO_10735</name>
</gene>
<evidence type="ECO:0000313" key="3">
    <source>
        <dbReference type="Proteomes" id="UP000193926"/>
    </source>
</evidence>
<dbReference type="PANTHER" id="PTHR43190">
    <property type="entry name" value="N-ACETYL-D-GLUCOSAMINE KINASE"/>
    <property type="match status" value="1"/>
</dbReference>
<dbReference type="OrthoDB" id="63487at2"/>
<reference evidence="2 3" key="1">
    <citation type="submission" date="2014-03" db="EMBL/GenBank/DDBJ databases">
        <title>The draft genome sequence of Marivita geojedonensis KCTC 23882.</title>
        <authorList>
            <person name="Lai Q."/>
            <person name="Shao Z."/>
        </authorList>
    </citation>
    <scope>NUCLEOTIDE SEQUENCE [LARGE SCALE GENOMIC DNA]</scope>
    <source>
        <strain evidence="2 3">DPG-138</strain>
    </source>
</reference>
<protein>
    <recommendedName>
        <fullName evidence="1">ATPase BadF/BadG/BcrA/BcrD type domain-containing protein</fullName>
    </recommendedName>
</protein>